<dbReference type="InterPro" id="IPR023393">
    <property type="entry name" value="START-like_dom_sf"/>
</dbReference>
<dbReference type="InterPro" id="IPR040153">
    <property type="entry name" value="Rcf2"/>
</dbReference>
<dbReference type="PANTHER" id="PTHR28018:SF3">
    <property type="entry name" value="RESPIRATORY SUPERCOMPLEX FACTOR 2, MITOCHONDRIAL"/>
    <property type="match status" value="1"/>
</dbReference>
<feature type="domain" description="HIG1" evidence="6">
    <location>
        <begin position="283"/>
        <end position="374"/>
    </location>
</feature>
<evidence type="ECO:0000256" key="5">
    <source>
        <dbReference type="SAM" id="Coils"/>
    </source>
</evidence>
<dbReference type="PANTHER" id="PTHR28018">
    <property type="entry name" value="RESPIRATORY SUPERCOMPLEX FACTOR 2, MITOCHONDRIAL"/>
    <property type="match status" value="1"/>
</dbReference>
<evidence type="ECO:0000313" key="7">
    <source>
        <dbReference type="EMBL" id="KAL3794870.1"/>
    </source>
</evidence>
<evidence type="ECO:0000256" key="4">
    <source>
        <dbReference type="ARBA" id="ARBA00023136"/>
    </source>
</evidence>
<evidence type="ECO:0000313" key="8">
    <source>
        <dbReference type="Proteomes" id="UP001530400"/>
    </source>
</evidence>
<gene>
    <name evidence="7" type="ORF">ACHAWO_007644</name>
</gene>
<dbReference type="SUPFAM" id="SSF55961">
    <property type="entry name" value="Bet v1-like"/>
    <property type="match status" value="1"/>
</dbReference>
<keyword evidence="3" id="KW-1133">Transmembrane helix</keyword>
<keyword evidence="2" id="KW-0812">Transmembrane</keyword>
<dbReference type="PROSITE" id="PS51503">
    <property type="entry name" value="HIG1"/>
    <property type="match status" value="1"/>
</dbReference>
<dbReference type="EMBL" id="JALLPJ020000340">
    <property type="protein sequence ID" value="KAL3794870.1"/>
    <property type="molecule type" value="Genomic_DNA"/>
</dbReference>
<evidence type="ECO:0000256" key="1">
    <source>
        <dbReference type="ARBA" id="ARBA00004173"/>
    </source>
</evidence>
<reference evidence="7 8" key="1">
    <citation type="submission" date="2024-10" db="EMBL/GenBank/DDBJ databases">
        <title>Updated reference genomes for cyclostephanoid diatoms.</title>
        <authorList>
            <person name="Roberts W.R."/>
            <person name="Alverson A.J."/>
        </authorList>
    </citation>
    <scope>NUCLEOTIDE SEQUENCE [LARGE SCALE GENOMIC DNA]</scope>
    <source>
        <strain evidence="7 8">AJA010-31</strain>
    </source>
</reference>
<name>A0ABD3Q3S4_9STRA</name>
<feature type="coiled-coil region" evidence="5">
    <location>
        <begin position="382"/>
        <end position="424"/>
    </location>
</feature>
<evidence type="ECO:0000259" key="6">
    <source>
        <dbReference type="PROSITE" id="PS51503"/>
    </source>
</evidence>
<organism evidence="7 8">
    <name type="scientific">Cyclotella atomus</name>
    <dbReference type="NCBI Taxonomy" id="382360"/>
    <lineage>
        <taxon>Eukaryota</taxon>
        <taxon>Sar</taxon>
        <taxon>Stramenopiles</taxon>
        <taxon>Ochrophyta</taxon>
        <taxon>Bacillariophyta</taxon>
        <taxon>Coscinodiscophyceae</taxon>
        <taxon>Thalassiosirophycidae</taxon>
        <taxon>Stephanodiscales</taxon>
        <taxon>Stephanodiscaceae</taxon>
        <taxon>Cyclotella</taxon>
    </lineage>
</organism>
<dbReference type="GO" id="GO:0005739">
    <property type="term" value="C:mitochondrion"/>
    <property type="evidence" value="ECO:0007669"/>
    <property type="project" value="UniProtKB-SubCell"/>
</dbReference>
<keyword evidence="4" id="KW-0472">Membrane</keyword>
<dbReference type="InterPro" id="IPR007667">
    <property type="entry name" value="Hypoxia_induced_domain"/>
</dbReference>
<keyword evidence="5" id="KW-0175">Coiled coil</keyword>
<evidence type="ECO:0000256" key="2">
    <source>
        <dbReference type="ARBA" id="ARBA00022692"/>
    </source>
</evidence>
<proteinExistence type="predicted"/>
<dbReference type="AlphaFoldDB" id="A0ABD3Q3S4"/>
<dbReference type="Proteomes" id="UP001530400">
    <property type="component" value="Unassembled WGS sequence"/>
</dbReference>
<dbReference type="Gene3D" id="3.30.530.20">
    <property type="match status" value="1"/>
</dbReference>
<accession>A0ABD3Q3S4</accession>
<comment type="subcellular location">
    <subcellularLocation>
        <location evidence="1">Mitochondrion</location>
    </subcellularLocation>
</comment>
<protein>
    <recommendedName>
        <fullName evidence="6">HIG1 domain-containing protein</fullName>
    </recommendedName>
</protein>
<sequence>MSPVQVSSNVAATPETIWSTCFVPMKWESWDPDLKEMQDVKGACENGTTCTFLMNDGNKIPVALSNIEENKRLVFSGGMFGGLLSFEGKVLISSVDASNSKIDYSKPSLHKIKVETIDRSTSNILLSNTAVKIKMPSYTPKEQAETTVWDAMYAGFASMGLAAIPTSAGVYAAMQFSPKFVKATNWSSRTAILIMPPLFAFAYSAESKLVHRMHEMASDAEHSKHMAEWTHQHMIKEHKEQLKRMATQKILQQPGMENVVTHKTEGDDEAHEKEIVDKFRESVLNSNIRVIPGNELGFYHKVANFWQENPFKILAFAGIPTVGYIFYGRSGQEHLQLQMKVMHTRVMGQFAVISMLLTLMGFKEYMDRSGKYVTEADVNARVAQMQESRMELLARLKREKAAAAQVAEKRLKAHEADMKAKQKMIQS</sequence>
<keyword evidence="8" id="KW-1185">Reference proteome</keyword>
<comment type="caution">
    <text evidence="7">The sequence shown here is derived from an EMBL/GenBank/DDBJ whole genome shotgun (WGS) entry which is preliminary data.</text>
</comment>
<evidence type="ECO:0000256" key="3">
    <source>
        <dbReference type="ARBA" id="ARBA00022989"/>
    </source>
</evidence>